<accession>A0A0P8XIJ3</accession>
<dbReference type="InParanoid" id="A0A0P8XIJ3"/>
<organism evidence="1 2">
    <name type="scientific">Drosophila ananassae</name>
    <name type="common">Fruit fly</name>
    <dbReference type="NCBI Taxonomy" id="7217"/>
    <lineage>
        <taxon>Eukaryota</taxon>
        <taxon>Metazoa</taxon>
        <taxon>Ecdysozoa</taxon>
        <taxon>Arthropoda</taxon>
        <taxon>Hexapoda</taxon>
        <taxon>Insecta</taxon>
        <taxon>Pterygota</taxon>
        <taxon>Neoptera</taxon>
        <taxon>Endopterygota</taxon>
        <taxon>Diptera</taxon>
        <taxon>Brachycera</taxon>
        <taxon>Muscomorpha</taxon>
        <taxon>Ephydroidea</taxon>
        <taxon>Drosophilidae</taxon>
        <taxon>Drosophila</taxon>
        <taxon>Sophophora</taxon>
    </lineage>
</organism>
<sequence>MASYTCTQFLNLNESCIMSSSTTFTLDAVHFAQKDLNLFIESLETISRLEKQRYECRQRQREHKLQQERIAKLEDERCRSPTPSAEEAVDEPILYLEAKCIPYAISDNLNTQKQPVAESPEYYTCNDEAYGSATQSPRSSITYCSCGVEELHSMAYDSAESGVYGTPSPPPVRPRSQVITKSKRRSTRSRIINMVLKRDCCKTPISPCQSHKKKDKCVFSDEIIRGHYEHFTSRSRQGIAYQVNSPEESFLNKALRYLTL</sequence>
<dbReference type="GO" id="GO:0110069">
    <property type="term" value="P:syncytial embryo cellularization"/>
    <property type="evidence" value="ECO:0007669"/>
    <property type="project" value="EnsemblMetazoa"/>
</dbReference>
<dbReference type="AlphaFoldDB" id="A0A0P8XIJ3"/>
<keyword evidence="2" id="KW-1185">Reference proteome</keyword>
<dbReference type="Proteomes" id="UP000007801">
    <property type="component" value="Unassembled WGS sequence"/>
</dbReference>
<dbReference type="OrthoDB" id="8023477at2759"/>
<dbReference type="GO" id="GO:0110071">
    <property type="term" value="C:cellularization cleavage furrow invagination front"/>
    <property type="evidence" value="ECO:0007669"/>
    <property type="project" value="EnsemblMetazoa"/>
</dbReference>
<dbReference type="GeneID" id="26515279"/>
<dbReference type="EMBL" id="CH902652">
    <property type="protein sequence ID" value="KPU74637.1"/>
    <property type="molecule type" value="Genomic_DNA"/>
</dbReference>
<dbReference type="KEGG" id="dan:26515279"/>
<reference evidence="1 2" key="1">
    <citation type="journal article" date="2007" name="Nature">
        <title>Evolution of genes and genomes on the Drosophila phylogeny.</title>
        <authorList>
            <consortium name="Drosophila 12 Genomes Consortium"/>
            <person name="Clark A.G."/>
            <person name="Eisen M.B."/>
            <person name="Smith D.R."/>
            <person name="Bergman C.M."/>
            <person name="Oliver B."/>
            <person name="Markow T.A."/>
            <person name="Kaufman T.C."/>
            <person name="Kellis M."/>
            <person name="Gelbart W."/>
            <person name="Iyer V.N."/>
            <person name="Pollard D.A."/>
            <person name="Sackton T.B."/>
            <person name="Larracuente A.M."/>
            <person name="Singh N.D."/>
            <person name="Abad J.P."/>
            <person name="Abt D.N."/>
            <person name="Adryan B."/>
            <person name="Aguade M."/>
            <person name="Akashi H."/>
            <person name="Anderson W.W."/>
            <person name="Aquadro C.F."/>
            <person name="Ardell D.H."/>
            <person name="Arguello R."/>
            <person name="Artieri C.G."/>
            <person name="Barbash D.A."/>
            <person name="Barker D."/>
            <person name="Barsanti P."/>
            <person name="Batterham P."/>
            <person name="Batzoglou S."/>
            <person name="Begun D."/>
            <person name="Bhutkar A."/>
            <person name="Blanco E."/>
            <person name="Bosak S.A."/>
            <person name="Bradley R.K."/>
            <person name="Brand A.D."/>
            <person name="Brent M.R."/>
            <person name="Brooks A.N."/>
            <person name="Brown R.H."/>
            <person name="Butlin R.K."/>
            <person name="Caggese C."/>
            <person name="Calvi B.R."/>
            <person name="Bernardo de Carvalho A."/>
            <person name="Caspi A."/>
            <person name="Castrezana S."/>
            <person name="Celniker S.E."/>
            <person name="Chang J.L."/>
            <person name="Chapple C."/>
            <person name="Chatterji S."/>
            <person name="Chinwalla A."/>
            <person name="Civetta A."/>
            <person name="Clifton S.W."/>
            <person name="Comeron J.M."/>
            <person name="Costello J.C."/>
            <person name="Coyne J.A."/>
            <person name="Daub J."/>
            <person name="David R.G."/>
            <person name="Delcher A.L."/>
            <person name="Delehaunty K."/>
            <person name="Do C.B."/>
            <person name="Ebling H."/>
            <person name="Edwards K."/>
            <person name="Eickbush T."/>
            <person name="Evans J.D."/>
            <person name="Filipski A."/>
            <person name="Findeiss S."/>
            <person name="Freyhult E."/>
            <person name="Fulton L."/>
            <person name="Fulton R."/>
            <person name="Garcia A.C."/>
            <person name="Gardiner A."/>
            <person name="Garfield D.A."/>
            <person name="Garvin B.E."/>
            <person name="Gibson G."/>
            <person name="Gilbert D."/>
            <person name="Gnerre S."/>
            <person name="Godfrey J."/>
            <person name="Good R."/>
            <person name="Gotea V."/>
            <person name="Gravely B."/>
            <person name="Greenberg A.J."/>
            <person name="Griffiths-Jones S."/>
            <person name="Gross S."/>
            <person name="Guigo R."/>
            <person name="Gustafson E.A."/>
            <person name="Haerty W."/>
            <person name="Hahn M.W."/>
            <person name="Halligan D.L."/>
            <person name="Halpern A.L."/>
            <person name="Halter G.M."/>
            <person name="Han M.V."/>
            <person name="Heger A."/>
            <person name="Hillier L."/>
            <person name="Hinrichs A.S."/>
            <person name="Holmes I."/>
            <person name="Hoskins R.A."/>
            <person name="Hubisz M.J."/>
            <person name="Hultmark D."/>
            <person name="Huntley M.A."/>
            <person name="Jaffe D.B."/>
            <person name="Jagadeeshan S."/>
            <person name="Jeck W.R."/>
            <person name="Johnson J."/>
            <person name="Jones C.D."/>
            <person name="Jordan W.C."/>
            <person name="Karpen G.H."/>
            <person name="Kataoka E."/>
            <person name="Keightley P.D."/>
            <person name="Kheradpour P."/>
            <person name="Kirkness E.F."/>
            <person name="Koerich L.B."/>
            <person name="Kristiansen K."/>
            <person name="Kudrna D."/>
            <person name="Kulathinal R.J."/>
            <person name="Kumar S."/>
            <person name="Kwok R."/>
            <person name="Lander E."/>
            <person name="Langley C.H."/>
            <person name="Lapoint R."/>
            <person name="Lazzaro B.P."/>
            <person name="Lee S.J."/>
            <person name="Levesque L."/>
            <person name="Li R."/>
            <person name="Lin C.F."/>
            <person name="Lin M.F."/>
            <person name="Lindblad-Toh K."/>
            <person name="Llopart A."/>
            <person name="Long M."/>
            <person name="Low L."/>
            <person name="Lozovsky E."/>
            <person name="Lu J."/>
            <person name="Luo M."/>
            <person name="Machado C.A."/>
            <person name="Makalowski W."/>
            <person name="Marzo M."/>
            <person name="Matsuda M."/>
            <person name="Matzkin L."/>
            <person name="McAllister B."/>
            <person name="McBride C.S."/>
            <person name="McKernan B."/>
            <person name="McKernan K."/>
            <person name="Mendez-Lago M."/>
            <person name="Minx P."/>
            <person name="Mollenhauer M.U."/>
            <person name="Montooth K."/>
            <person name="Mount S.M."/>
            <person name="Mu X."/>
            <person name="Myers E."/>
            <person name="Negre B."/>
            <person name="Newfeld S."/>
            <person name="Nielsen R."/>
            <person name="Noor M.A."/>
            <person name="O'Grady P."/>
            <person name="Pachter L."/>
            <person name="Papaceit M."/>
            <person name="Parisi M.J."/>
            <person name="Parisi M."/>
            <person name="Parts L."/>
            <person name="Pedersen J.S."/>
            <person name="Pesole G."/>
            <person name="Phillippy A.M."/>
            <person name="Ponting C.P."/>
            <person name="Pop M."/>
            <person name="Porcelli D."/>
            <person name="Powell J.R."/>
            <person name="Prohaska S."/>
            <person name="Pruitt K."/>
            <person name="Puig M."/>
            <person name="Quesneville H."/>
            <person name="Ram K.R."/>
            <person name="Rand D."/>
            <person name="Rasmussen M.D."/>
            <person name="Reed L.K."/>
            <person name="Reenan R."/>
            <person name="Reily A."/>
            <person name="Remington K.A."/>
            <person name="Rieger T.T."/>
            <person name="Ritchie M.G."/>
            <person name="Robin C."/>
            <person name="Rogers Y.H."/>
            <person name="Rohde C."/>
            <person name="Rozas J."/>
            <person name="Rubenfield M.J."/>
            <person name="Ruiz A."/>
            <person name="Russo S."/>
            <person name="Salzberg S.L."/>
            <person name="Sanchez-Gracia A."/>
            <person name="Saranga D.J."/>
            <person name="Sato H."/>
            <person name="Schaeffer S.W."/>
            <person name="Schatz M.C."/>
            <person name="Schlenke T."/>
            <person name="Schwartz R."/>
            <person name="Segarra C."/>
            <person name="Singh R.S."/>
            <person name="Sirot L."/>
            <person name="Sirota M."/>
            <person name="Sisneros N.B."/>
            <person name="Smith C.D."/>
            <person name="Smith T.F."/>
            <person name="Spieth J."/>
            <person name="Stage D.E."/>
            <person name="Stark A."/>
            <person name="Stephan W."/>
            <person name="Strausberg R.L."/>
            <person name="Strempel S."/>
            <person name="Sturgill D."/>
            <person name="Sutton G."/>
            <person name="Sutton G.G."/>
            <person name="Tao W."/>
            <person name="Teichmann S."/>
            <person name="Tobari Y.N."/>
            <person name="Tomimura Y."/>
            <person name="Tsolas J.M."/>
            <person name="Valente V.L."/>
            <person name="Venter E."/>
            <person name="Venter J.C."/>
            <person name="Vicario S."/>
            <person name="Vieira F.G."/>
            <person name="Vilella A.J."/>
            <person name="Villasante A."/>
            <person name="Walenz B."/>
            <person name="Wang J."/>
            <person name="Wasserman M."/>
            <person name="Watts T."/>
            <person name="Wilson D."/>
            <person name="Wilson R.K."/>
            <person name="Wing R.A."/>
            <person name="Wolfner M.F."/>
            <person name="Wong A."/>
            <person name="Wong G.K."/>
            <person name="Wu C.I."/>
            <person name="Wu G."/>
            <person name="Yamamoto D."/>
            <person name="Yang H.P."/>
            <person name="Yang S.P."/>
            <person name="Yorke J.A."/>
            <person name="Yoshida K."/>
            <person name="Zdobnov E."/>
            <person name="Zhang P."/>
            <person name="Zhang Y."/>
            <person name="Zimin A.V."/>
            <person name="Baldwin J."/>
            <person name="Abdouelleil A."/>
            <person name="Abdulkadir J."/>
            <person name="Abebe A."/>
            <person name="Abera B."/>
            <person name="Abreu J."/>
            <person name="Acer S.C."/>
            <person name="Aftuck L."/>
            <person name="Alexander A."/>
            <person name="An P."/>
            <person name="Anderson E."/>
            <person name="Anderson S."/>
            <person name="Arachi H."/>
            <person name="Azer M."/>
            <person name="Bachantsang P."/>
            <person name="Barry A."/>
            <person name="Bayul T."/>
            <person name="Berlin A."/>
            <person name="Bessette D."/>
            <person name="Bloom T."/>
            <person name="Blye J."/>
            <person name="Boguslavskiy L."/>
            <person name="Bonnet C."/>
            <person name="Boukhgalter B."/>
            <person name="Bourzgui I."/>
            <person name="Brown A."/>
            <person name="Cahill P."/>
            <person name="Channer S."/>
            <person name="Cheshatsang Y."/>
            <person name="Chuda L."/>
            <person name="Citroen M."/>
            <person name="Collymore A."/>
            <person name="Cooke P."/>
            <person name="Costello M."/>
            <person name="D'Aco K."/>
            <person name="Daza R."/>
            <person name="De Haan G."/>
            <person name="DeGray S."/>
            <person name="DeMaso C."/>
            <person name="Dhargay N."/>
            <person name="Dooley K."/>
            <person name="Dooley E."/>
            <person name="Doricent M."/>
            <person name="Dorje P."/>
            <person name="Dorjee K."/>
            <person name="Dupes A."/>
            <person name="Elong R."/>
            <person name="Falk J."/>
            <person name="Farina A."/>
            <person name="Faro S."/>
            <person name="Ferguson D."/>
            <person name="Fisher S."/>
            <person name="Foley C.D."/>
            <person name="Franke A."/>
            <person name="Friedrich D."/>
            <person name="Gadbois L."/>
            <person name="Gearin G."/>
            <person name="Gearin C.R."/>
            <person name="Giannoukos G."/>
            <person name="Goode T."/>
            <person name="Graham J."/>
            <person name="Grandbois E."/>
            <person name="Grewal S."/>
            <person name="Gyaltsen K."/>
            <person name="Hafez N."/>
            <person name="Hagos B."/>
            <person name="Hall J."/>
            <person name="Henson C."/>
            <person name="Hollinger A."/>
            <person name="Honan T."/>
            <person name="Huard M.D."/>
            <person name="Hughes L."/>
            <person name="Hurhula B."/>
            <person name="Husby M.E."/>
            <person name="Kamat A."/>
            <person name="Kanga B."/>
            <person name="Kashin S."/>
            <person name="Khazanovich D."/>
            <person name="Kisner P."/>
            <person name="Lance K."/>
            <person name="Lara M."/>
            <person name="Lee W."/>
            <person name="Lennon N."/>
            <person name="Letendre F."/>
            <person name="LeVine R."/>
            <person name="Lipovsky A."/>
            <person name="Liu X."/>
            <person name="Liu J."/>
            <person name="Liu S."/>
            <person name="Lokyitsang T."/>
            <person name="Lokyitsang Y."/>
            <person name="Lubonja R."/>
            <person name="Lui A."/>
            <person name="MacDonald P."/>
            <person name="Magnisalis V."/>
            <person name="Maru K."/>
            <person name="Matthews C."/>
            <person name="McCusker W."/>
            <person name="McDonough S."/>
            <person name="Mehta T."/>
            <person name="Meldrim J."/>
            <person name="Meneus L."/>
            <person name="Mihai O."/>
            <person name="Mihalev A."/>
            <person name="Mihova T."/>
            <person name="Mittelman R."/>
            <person name="Mlenga V."/>
            <person name="Montmayeur A."/>
            <person name="Mulrain L."/>
            <person name="Navidi A."/>
            <person name="Naylor J."/>
            <person name="Negash T."/>
            <person name="Nguyen T."/>
            <person name="Nguyen N."/>
            <person name="Nicol R."/>
            <person name="Norbu C."/>
            <person name="Norbu N."/>
            <person name="Novod N."/>
            <person name="O'Neill B."/>
            <person name="Osman S."/>
            <person name="Markiewicz E."/>
            <person name="Oyono O.L."/>
            <person name="Patti C."/>
            <person name="Phunkhang P."/>
            <person name="Pierre F."/>
            <person name="Priest M."/>
            <person name="Raghuraman S."/>
            <person name="Rege F."/>
            <person name="Reyes R."/>
            <person name="Rise C."/>
            <person name="Rogov P."/>
            <person name="Ross K."/>
            <person name="Ryan E."/>
            <person name="Settipalli S."/>
            <person name="Shea T."/>
            <person name="Sherpa N."/>
            <person name="Shi L."/>
            <person name="Shih D."/>
            <person name="Sparrow T."/>
            <person name="Spaulding J."/>
            <person name="Stalker J."/>
            <person name="Stange-Thomann N."/>
            <person name="Stavropoulos S."/>
            <person name="Stone C."/>
            <person name="Strader C."/>
            <person name="Tesfaye S."/>
            <person name="Thomson T."/>
            <person name="Thoulutsang Y."/>
            <person name="Thoulutsang D."/>
            <person name="Topham K."/>
            <person name="Topping I."/>
            <person name="Tsamla T."/>
            <person name="Vassiliev H."/>
            <person name="Vo A."/>
            <person name="Wangchuk T."/>
            <person name="Wangdi T."/>
            <person name="Weiand M."/>
            <person name="Wilkinson J."/>
            <person name="Wilson A."/>
            <person name="Yadav S."/>
            <person name="Young G."/>
            <person name="Yu Q."/>
            <person name="Zembek L."/>
            <person name="Zhong D."/>
            <person name="Zimmer A."/>
            <person name="Zwirko Z."/>
            <person name="Jaffe D.B."/>
            <person name="Alvarez P."/>
            <person name="Brockman W."/>
            <person name="Butler J."/>
            <person name="Chin C."/>
            <person name="Gnerre S."/>
            <person name="Grabherr M."/>
            <person name="Kleber M."/>
            <person name="Mauceli E."/>
            <person name="MacCallum I."/>
        </authorList>
    </citation>
    <scope>NUCLEOTIDE SEQUENCE [LARGE SCALE GENOMIC DNA]</scope>
    <source>
        <strain evidence="2">Tucson 14024-0371.13</strain>
    </source>
</reference>
<dbReference type="CTD" id="4379900"/>
<name>A0A0P8XIJ3_DROAN</name>
<dbReference type="GO" id="GO:0045179">
    <property type="term" value="C:apical cortex"/>
    <property type="evidence" value="ECO:0007669"/>
    <property type="project" value="EnsemblMetazoa"/>
</dbReference>
<evidence type="ECO:0000313" key="1">
    <source>
        <dbReference type="EMBL" id="KPU74637.1"/>
    </source>
</evidence>
<evidence type="ECO:0000313" key="2">
    <source>
        <dbReference type="Proteomes" id="UP000007801"/>
    </source>
</evidence>
<gene>
    <name evidence="1" type="primary">Dana\GF27870</name>
    <name evidence="1" type="ORF">GF27870</name>
</gene>
<proteinExistence type="predicted"/>
<protein>
    <submittedName>
        <fullName evidence="1">Uncharacterized protein</fullName>
    </submittedName>
</protein>
<dbReference type="STRING" id="7217.A0A0P8XIJ3"/>